<sequence length="54" mass="6104">MNRIMGIVMGIIGIVIVFIMFPLIMDSSHDIQTDDYTHVETLALLKCSHSAWPE</sequence>
<accession>A0A644TE98</accession>
<protein>
    <submittedName>
        <fullName evidence="2">Uncharacterized protein</fullName>
    </submittedName>
</protein>
<feature type="transmembrane region" description="Helical" evidence="1">
    <location>
        <begin position="7"/>
        <end position="25"/>
    </location>
</feature>
<dbReference type="EMBL" id="VSSQ01000026">
    <property type="protein sequence ID" value="MPL64777.1"/>
    <property type="molecule type" value="Genomic_DNA"/>
</dbReference>
<name>A0A644TE98_9ZZZZ</name>
<proteinExistence type="predicted"/>
<organism evidence="2">
    <name type="scientific">bioreactor metagenome</name>
    <dbReference type="NCBI Taxonomy" id="1076179"/>
    <lineage>
        <taxon>unclassified sequences</taxon>
        <taxon>metagenomes</taxon>
        <taxon>ecological metagenomes</taxon>
    </lineage>
</organism>
<keyword evidence="1" id="KW-0812">Transmembrane</keyword>
<keyword evidence="1" id="KW-0472">Membrane</keyword>
<comment type="caution">
    <text evidence="2">The sequence shown here is derived from an EMBL/GenBank/DDBJ whole genome shotgun (WGS) entry which is preliminary data.</text>
</comment>
<evidence type="ECO:0000313" key="2">
    <source>
        <dbReference type="EMBL" id="MPL64777.1"/>
    </source>
</evidence>
<evidence type="ECO:0000256" key="1">
    <source>
        <dbReference type="SAM" id="Phobius"/>
    </source>
</evidence>
<dbReference type="AlphaFoldDB" id="A0A644TE98"/>
<keyword evidence="1" id="KW-1133">Transmembrane helix</keyword>
<gene>
    <name evidence="2" type="ORF">SDC9_10438</name>
</gene>
<reference evidence="2" key="1">
    <citation type="submission" date="2019-08" db="EMBL/GenBank/DDBJ databases">
        <authorList>
            <person name="Kucharzyk K."/>
            <person name="Murdoch R.W."/>
            <person name="Higgins S."/>
            <person name="Loffler F."/>
        </authorList>
    </citation>
    <scope>NUCLEOTIDE SEQUENCE</scope>
</reference>